<proteinExistence type="predicted"/>
<sequence>MVIVLFSMLTILEEEKYTAGIYANGSWLRIPMYVKQPVIPKATNLQVNIFPGFPHTLQTLSDFENRTHLAVKFIFSHIQDVWCSGDWDLTEYIIKWLTGMVLIFKIALTDNLII</sequence>
<protein>
    <submittedName>
        <fullName evidence="1">Uncharacterized protein</fullName>
    </submittedName>
</protein>
<name>U9UPJ8_RHIID</name>
<gene>
    <name evidence="1" type="ORF">GLOINDRAFT_91454</name>
</gene>
<evidence type="ECO:0000313" key="1">
    <source>
        <dbReference type="EMBL" id="ESA22320.1"/>
    </source>
</evidence>
<dbReference type="AlphaFoldDB" id="U9UPJ8"/>
<dbReference type="VEuPathDB" id="FungiDB:RhiirFUN_012689"/>
<organism evidence="1">
    <name type="scientific">Rhizophagus irregularis (strain DAOM 181602 / DAOM 197198 / MUCL 43194)</name>
    <name type="common">Arbuscular mycorrhizal fungus</name>
    <name type="synonym">Glomus intraradices</name>
    <dbReference type="NCBI Taxonomy" id="747089"/>
    <lineage>
        <taxon>Eukaryota</taxon>
        <taxon>Fungi</taxon>
        <taxon>Fungi incertae sedis</taxon>
        <taxon>Mucoromycota</taxon>
        <taxon>Glomeromycotina</taxon>
        <taxon>Glomeromycetes</taxon>
        <taxon>Glomerales</taxon>
        <taxon>Glomeraceae</taxon>
        <taxon>Rhizophagus</taxon>
    </lineage>
</organism>
<dbReference type="HOGENOM" id="CLU_2122329_0_0_1"/>
<dbReference type="EMBL" id="KI275680">
    <property type="protein sequence ID" value="ESA22320.1"/>
    <property type="molecule type" value="Genomic_DNA"/>
</dbReference>
<reference evidence="1" key="1">
    <citation type="submission" date="2013-07" db="EMBL/GenBank/DDBJ databases">
        <title>The genome of an arbuscular mycorrhizal fungus provides insights into the evolution of the oldest plant symbiosis.</title>
        <authorList>
            <consortium name="DOE Joint Genome Institute"/>
            <person name="Tisserant E."/>
            <person name="Malbreil M."/>
            <person name="Kuo A."/>
            <person name="Kohler A."/>
            <person name="Symeonidi A."/>
            <person name="Balestrini R."/>
            <person name="Charron P."/>
            <person name="Duensing N."/>
            <person name="Frei-dit-Frey N."/>
            <person name="Gianinazzi-Pearson V."/>
            <person name="Gilbert B."/>
            <person name="Handa Y."/>
            <person name="Hijri M."/>
            <person name="Kaul R."/>
            <person name="Kawaguchi M."/>
            <person name="Krajinski F."/>
            <person name="Lammers P."/>
            <person name="Lapierre D."/>
            <person name="Masclaux F.G."/>
            <person name="Murat C."/>
            <person name="Morin E."/>
            <person name="Ndikumana S."/>
            <person name="Pagni M."/>
            <person name="Petitpierre D."/>
            <person name="Requena N."/>
            <person name="Rosikiewicz P."/>
            <person name="Riley R."/>
            <person name="Saito K."/>
            <person name="San Clemente H."/>
            <person name="Shapiro H."/>
            <person name="van Tuinen D."/>
            <person name="Becard G."/>
            <person name="Bonfante P."/>
            <person name="Paszkowski U."/>
            <person name="Shachar-Hill Y."/>
            <person name="Young J.P."/>
            <person name="Sanders I.R."/>
            <person name="Henrissat B."/>
            <person name="Rensing S.A."/>
            <person name="Grigoriev I.V."/>
            <person name="Corradi N."/>
            <person name="Roux C."/>
            <person name="Martin F."/>
        </authorList>
    </citation>
    <scope>NUCLEOTIDE SEQUENCE</scope>
    <source>
        <strain evidence="1">DAOM 197198</strain>
    </source>
</reference>
<accession>U9UPJ8</accession>